<accession>A0ABD2VS88</accession>
<proteinExistence type="predicted"/>
<organism evidence="2 3">
    <name type="scientific">Trichogramma kaykai</name>
    <dbReference type="NCBI Taxonomy" id="54128"/>
    <lineage>
        <taxon>Eukaryota</taxon>
        <taxon>Metazoa</taxon>
        <taxon>Ecdysozoa</taxon>
        <taxon>Arthropoda</taxon>
        <taxon>Hexapoda</taxon>
        <taxon>Insecta</taxon>
        <taxon>Pterygota</taxon>
        <taxon>Neoptera</taxon>
        <taxon>Endopterygota</taxon>
        <taxon>Hymenoptera</taxon>
        <taxon>Apocrita</taxon>
        <taxon>Proctotrupomorpha</taxon>
        <taxon>Chalcidoidea</taxon>
        <taxon>Trichogrammatidae</taxon>
        <taxon>Trichogramma</taxon>
    </lineage>
</organism>
<dbReference type="Proteomes" id="UP001627154">
    <property type="component" value="Unassembled WGS sequence"/>
</dbReference>
<protein>
    <submittedName>
        <fullName evidence="2">Uncharacterized protein</fullName>
    </submittedName>
</protein>
<feature type="region of interest" description="Disordered" evidence="1">
    <location>
        <begin position="1"/>
        <end position="38"/>
    </location>
</feature>
<comment type="caution">
    <text evidence="2">The sequence shown here is derived from an EMBL/GenBank/DDBJ whole genome shotgun (WGS) entry which is preliminary data.</text>
</comment>
<evidence type="ECO:0000313" key="2">
    <source>
        <dbReference type="EMBL" id="KAL3383292.1"/>
    </source>
</evidence>
<name>A0ABD2VS88_9HYME</name>
<evidence type="ECO:0000313" key="3">
    <source>
        <dbReference type="Proteomes" id="UP001627154"/>
    </source>
</evidence>
<feature type="compositionally biased region" description="Polar residues" evidence="1">
    <location>
        <begin position="1"/>
        <end position="13"/>
    </location>
</feature>
<keyword evidence="3" id="KW-1185">Reference proteome</keyword>
<evidence type="ECO:0000256" key="1">
    <source>
        <dbReference type="SAM" id="MobiDB-lite"/>
    </source>
</evidence>
<dbReference type="AlphaFoldDB" id="A0ABD2VS88"/>
<gene>
    <name evidence="2" type="ORF">TKK_020789</name>
</gene>
<sequence length="110" mass="12292">QQQQYTAALTLSRDSLAESSRAPGELLGRHSDQQQRQCWSDGPEIHDLRSVGAAEMSSSDDDATGKPAVTIYPLLHSNSYKRILKKYLIGELPLEERFRTENGIKVGDFD</sequence>
<feature type="non-terminal residue" evidence="2">
    <location>
        <position position="1"/>
    </location>
</feature>
<dbReference type="EMBL" id="JBJJXI010000209">
    <property type="protein sequence ID" value="KAL3383292.1"/>
    <property type="molecule type" value="Genomic_DNA"/>
</dbReference>
<reference evidence="2 3" key="1">
    <citation type="journal article" date="2024" name="bioRxiv">
        <title>A reference genome for Trichogramma kaykai: A tiny desert-dwelling parasitoid wasp with competing sex-ratio distorters.</title>
        <authorList>
            <person name="Culotta J."/>
            <person name="Lindsey A.R."/>
        </authorList>
    </citation>
    <scope>NUCLEOTIDE SEQUENCE [LARGE SCALE GENOMIC DNA]</scope>
    <source>
        <strain evidence="2 3">KSX58</strain>
    </source>
</reference>